<dbReference type="RefSeq" id="WP_012185508.1">
    <property type="nucleotide sequence ID" value="NC_009954.1"/>
</dbReference>
<dbReference type="Gene3D" id="3.40.50.1110">
    <property type="entry name" value="SGNH hydrolase"/>
    <property type="match status" value="1"/>
</dbReference>
<dbReference type="HOGENOM" id="CLU_051989_5_2_2"/>
<dbReference type="SUPFAM" id="SSF52266">
    <property type="entry name" value="SGNH hydrolase"/>
    <property type="match status" value="1"/>
</dbReference>
<sequence>MVKPTFNAGDKLVFIGDSITDSGRRDAAPPLGNGYVAFFKDIVDSQHPELMLNVINKGISGNTIRDLKERWEDDVISLKPRLVSVLIGINDAHRFLGGDLGLSPDDYYKMYSEVLDLTIKRINPVILLIAPFYVSKANELDTFRRKVLQLVSEYVKRVERLSAEYSTLFINLHEEFQARLSYIEPEALAPDAVHPTRKGHMLIALKIYDKLLS</sequence>
<dbReference type="PANTHER" id="PTHR30383">
    <property type="entry name" value="THIOESTERASE 1/PROTEASE 1/LYSOPHOSPHOLIPASE L1"/>
    <property type="match status" value="1"/>
</dbReference>
<dbReference type="eggNOG" id="arCOG05121">
    <property type="taxonomic scope" value="Archaea"/>
</dbReference>
<dbReference type="Proteomes" id="UP000001137">
    <property type="component" value="Chromosome"/>
</dbReference>
<proteinExistence type="predicted"/>
<evidence type="ECO:0000313" key="2">
    <source>
        <dbReference type="EMBL" id="ABW01288.1"/>
    </source>
</evidence>
<dbReference type="OrthoDB" id="37966at2157"/>
<feature type="domain" description="SGNH hydrolase-type esterase" evidence="1">
    <location>
        <begin position="14"/>
        <end position="200"/>
    </location>
</feature>
<organism evidence="2 3">
    <name type="scientific">Caldivirga maquilingensis (strain ATCC 700844 / DSM 13496 / JCM 10307 / IC-167)</name>
    <dbReference type="NCBI Taxonomy" id="397948"/>
    <lineage>
        <taxon>Archaea</taxon>
        <taxon>Thermoproteota</taxon>
        <taxon>Thermoprotei</taxon>
        <taxon>Thermoproteales</taxon>
        <taxon>Thermoproteaceae</taxon>
        <taxon>Caldivirga</taxon>
    </lineage>
</organism>
<dbReference type="EMBL" id="CP000852">
    <property type="protein sequence ID" value="ABW01288.1"/>
    <property type="molecule type" value="Genomic_DNA"/>
</dbReference>
<keyword evidence="3" id="KW-1185">Reference proteome</keyword>
<dbReference type="CDD" id="cd01834">
    <property type="entry name" value="SGNH_hydrolase_like_2"/>
    <property type="match status" value="1"/>
</dbReference>
<dbReference type="InterPro" id="IPR036514">
    <property type="entry name" value="SGNH_hydro_sf"/>
</dbReference>
<dbReference type="Pfam" id="PF13472">
    <property type="entry name" value="Lipase_GDSL_2"/>
    <property type="match status" value="1"/>
</dbReference>
<dbReference type="GeneID" id="5709926"/>
<dbReference type="PANTHER" id="PTHR30383:SF5">
    <property type="entry name" value="SGNH HYDROLASE-TYPE ESTERASE DOMAIN-CONTAINING PROTEIN"/>
    <property type="match status" value="1"/>
</dbReference>
<name>A8MBU5_CALMQ</name>
<evidence type="ECO:0000313" key="3">
    <source>
        <dbReference type="Proteomes" id="UP000001137"/>
    </source>
</evidence>
<dbReference type="KEGG" id="cma:Cmaq_0443"/>
<evidence type="ECO:0000259" key="1">
    <source>
        <dbReference type="Pfam" id="PF13472"/>
    </source>
</evidence>
<gene>
    <name evidence="2" type="ordered locus">Cmaq_0443</name>
</gene>
<accession>A8MBU5</accession>
<dbReference type="STRING" id="397948.Cmaq_0443"/>
<protein>
    <submittedName>
        <fullName evidence="2">Lipolytic protein G-D-S-L family</fullName>
    </submittedName>
</protein>
<dbReference type="InterPro" id="IPR051532">
    <property type="entry name" value="Ester_Hydrolysis_Enzymes"/>
</dbReference>
<dbReference type="InterPro" id="IPR013830">
    <property type="entry name" value="SGNH_hydro"/>
</dbReference>
<reference evidence="2 3" key="1">
    <citation type="submission" date="2007-10" db="EMBL/GenBank/DDBJ databases">
        <title>Complete sequence of Caldivirga maquilingensis IC-167.</title>
        <authorList>
            <consortium name="US DOE Joint Genome Institute"/>
            <person name="Copeland A."/>
            <person name="Lucas S."/>
            <person name="Lapidus A."/>
            <person name="Barry K."/>
            <person name="Glavina del Rio T."/>
            <person name="Dalin E."/>
            <person name="Tice H."/>
            <person name="Pitluck S."/>
            <person name="Saunders E."/>
            <person name="Brettin T."/>
            <person name="Bruce D."/>
            <person name="Detter J.C."/>
            <person name="Han C."/>
            <person name="Schmutz J."/>
            <person name="Larimer F."/>
            <person name="Land M."/>
            <person name="Hauser L."/>
            <person name="Kyrpides N."/>
            <person name="Ivanova N."/>
            <person name="Biddle J.F."/>
            <person name="Zhang Z."/>
            <person name="Fitz-Gibbon S.T."/>
            <person name="Lowe T.M."/>
            <person name="Saltikov C."/>
            <person name="House C.H."/>
            <person name="Richardson P."/>
        </authorList>
    </citation>
    <scope>NUCLEOTIDE SEQUENCE [LARGE SCALE GENOMIC DNA]</scope>
    <source>
        <strain evidence="3">ATCC 700844 / DSM 13496 / JCM 10307 / IC-167</strain>
    </source>
</reference>
<dbReference type="GO" id="GO:0004622">
    <property type="term" value="F:phosphatidylcholine lysophospholipase activity"/>
    <property type="evidence" value="ECO:0007669"/>
    <property type="project" value="TreeGrafter"/>
</dbReference>
<dbReference type="AlphaFoldDB" id="A8MBU5"/>